<feature type="transmembrane region" description="Helical" evidence="5">
    <location>
        <begin position="189"/>
        <end position="212"/>
    </location>
</feature>
<dbReference type="Proteomes" id="UP001211907">
    <property type="component" value="Unassembled WGS sequence"/>
</dbReference>
<evidence type="ECO:0000256" key="1">
    <source>
        <dbReference type="ARBA" id="ARBA00004141"/>
    </source>
</evidence>
<feature type="transmembrane region" description="Helical" evidence="5">
    <location>
        <begin position="218"/>
        <end position="239"/>
    </location>
</feature>
<keyword evidence="7" id="KW-1185">Reference proteome</keyword>
<feature type="transmembrane region" description="Helical" evidence="5">
    <location>
        <begin position="155"/>
        <end position="177"/>
    </location>
</feature>
<dbReference type="PANTHER" id="PTHR11040">
    <property type="entry name" value="ZINC/IRON TRANSPORTER"/>
    <property type="match status" value="1"/>
</dbReference>
<keyword evidence="3 5" id="KW-1133">Transmembrane helix</keyword>
<dbReference type="AlphaFoldDB" id="A0AAD5SKZ1"/>
<gene>
    <name evidence="6" type="ORF">HK100_010620</name>
</gene>
<dbReference type="PANTHER" id="PTHR11040:SF44">
    <property type="entry name" value="PROTEIN ZNTC-RELATED"/>
    <property type="match status" value="1"/>
</dbReference>
<accession>A0AAD5SKZ1</accession>
<keyword evidence="2 5" id="KW-0812">Transmembrane</keyword>
<proteinExistence type="predicted"/>
<comment type="subcellular location">
    <subcellularLocation>
        <location evidence="1">Membrane</location>
        <topology evidence="1">Multi-pass membrane protein</topology>
    </subcellularLocation>
</comment>
<evidence type="ECO:0000256" key="4">
    <source>
        <dbReference type="ARBA" id="ARBA00023136"/>
    </source>
</evidence>
<feature type="transmembrane region" description="Helical" evidence="5">
    <location>
        <begin position="260"/>
        <end position="281"/>
    </location>
</feature>
<evidence type="ECO:0000256" key="3">
    <source>
        <dbReference type="ARBA" id="ARBA00022989"/>
    </source>
</evidence>
<protein>
    <submittedName>
        <fullName evidence="6">Uncharacterized protein</fullName>
    </submittedName>
</protein>
<dbReference type="EMBL" id="JADGJH010005925">
    <property type="protein sequence ID" value="KAJ3078763.1"/>
    <property type="molecule type" value="Genomic_DNA"/>
</dbReference>
<sequence length="282" mass="30180">MFGIGVIAATAWIHLLPDAFSQFESPCLPEDWQGYGSNFVGVFGLVAAFGVQLIEHVAVVKAKHRGHNHPVANPSNLDEVANFPQASFIEESHDHATLTFTDAVPNAHSGKNDNHSHAHAAGSNKELTTVILEIGILFHSLIIGIDLGVTPDDGFTTLLIAICFHQMFEGMALGVLIGNLDISGRTKNILGIMYPLTTPIGIGIGIGVRNIYNANAGGLVLTQGIFNSLSAGILFYNTYTELMSSEISHSGIFQEFSTSFKLACFIAMYLGATAMAIIGYWA</sequence>
<dbReference type="InterPro" id="IPR003689">
    <property type="entry name" value="ZIP"/>
</dbReference>
<evidence type="ECO:0000256" key="5">
    <source>
        <dbReference type="SAM" id="Phobius"/>
    </source>
</evidence>
<dbReference type="Pfam" id="PF02535">
    <property type="entry name" value="Zip"/>
    <property type="match status" value="1"/>
</dbReference>
<feature type="transmembrane region" description="Helical" evidence="5">
    <location>
        <begin position="37"/>
        <end position="60"/>
    </location>
</feature>
<evidence type="ECO:0000256" key="2">
    <source>
        <dbReference type="ARBA" id="ARBA00022692"/>
    </source>
</evidence>
<dbReference type="GO" id="GO:0005385">
    <property type="term" value="F:zinc ion transmembrane transporter activity"/>
    <property type="evidence" value="ECO:0007669"/>
    <property type="project" value="TreeGrafter"/>
</dbReference>
<name>A0AAD5SKZ1_9FUNG</name>
<dbReference type="GO" id="GO:0005886">
    <property type="term" value="C:plasma membrane"/>
    <property type="evidence" value="ECO:0007669"/>
    <property type="project" value="TreeGrafter"/>
</dbReference>
<comment type="caution">
    <text evidence="6">The sequence shown here is derived from an EMBL/GenBank/DDBJ whole genome shotgun (WGS) entry which is preliminary data.</text>
</comment>
<evidence type="ECO:0000313" key="7">
    <source>
        <dbReference type="Proteomes" id="UP001211907"/>
    </source>
</evidence>
<evidence type="ECO:0000313" key="6">
    <source>
        <dbReference type="EMBL" id="KAJ3078763.1"/>
    </source>
</evidence>
<organism evidence="6 7">
    <name type="scientific">Physocladia obscura</name>
    <dbReference type="NCBI Taxonomy" id="109957"/>
    <lineage>
        <taxon>Eukaryota</taxon>
        <taxon>Fungi</taxon>
        <taxon>Fungi incertae sedis</taxon>
        <taxon>Chytridiomycota</taxon>
        <taxon>Chytridiomycota incertae sedis</taxon>
        <taxon>Chytridiomycetes</taxon>
        <taxon>Chytridiales</taxon>
        <taxon>Chytriomycetaceae</taxon>
        <taxon>Physocladia</taxon>
    </lineage>
</organism>
<reference evidence="6" key="1">
    <citation type="submission" date="2020-05" db="EMBL/GenBank/DDBJ databases">
        <title>Phylogenomic resolution of chytrid fungi.</title>
        <authorList>
            <person name="Stajich J.E."/>
            <person name="Amses K."/>
            <person name="Simmons R."/>
            <person name="Seto K."/>
            <person name="Myers J."/>
            <person name="Bonds A."/>
            <person name="Quandt C.A."/>
            <person name="Barry K."/>
            <person name="Liu P."/>
            <person name="Grigoriev I."/>
            <person name="Longcore J.E."/>
            <person name="James T.Y."/>
        </authorList>
    </citation>
    <scope>NUCLEOTIDE SEQUENCE</scope>
    <source>
        <strain evidence="6">JEL0513</strain>
    </source>
</reference>
<feature type="transmembrane region" description="Helical" evidence="5">
    <location>
        <begin position="130"/>
        <end position="149"/>
    </location>
</feature>
<keyword evidence="4 5" id="KW-0472">Membrane</keyword>